<evidence type="ECO:0000256" key="2">
    <source>
        <dbReference type="ARBA" id="ARBA00022475"/>
    </source>
</evidence>
<evidence type="ECO:0000256" key="4">
    <source>
        <dbReference type="ARBA" id="ARBA00022692"/>
    </source>
</evidence>
<evidence type="ECO:0000313" key="11">
    <source>
        <dbReference type="EnsemblMetazoa" id="XP_050505458.1"/>
    </source>
</evidence>
<dbReference type="InterPro" id="IPR004117">
    <property type="entry name" value="7tm6_olfct_rcpt"/>
</dbReference>
<dbReference type="Pfam" id="PF02949">
    <property type="entry name" value="7tm_6"/>
    <property type="match status" value="1"/>
</dbReference>
<evidence type="ECO:0000256" key="7">
    <source>
        <dbReference type="ARBA" id="ARBA00023136"/>
    </source>
</evidence>
<evidence type="ECO:0000256" key="3">
    <source>
        <dbReference type="ARBA" id="ARBA00022606"/>
    </source>
</evidence>
<feature type="transmembrane region" description="Helical" evidence="10">
    <location>
        <begin position="97"/>
        <end position="116"/>
    </location>
</feature>
<comment type="subcellular location">
    <subcellularLocation>
        <location evidence="1">Cell membrane</location>
        <topology evidence="1">Multi-pass membrane protein</topology>
    </subcellularLocation>
</comment>
<dbReference type="EnsemblMetazoa" id="XM_050649501.1">
    <property type="protein sequence ID" value="XP_050505458.1"/>
    <property type="gene ID" value="LOC114328902"/>
</dbReference>
<accession>A0ABM5K5J4</accession>
<sequence length="228" mass="27428">MVKCYIWPVLLYDAEVWTLKVSIMNRSEELEIMWIYRRVLNISWTSTYKLIVVWYKSDELKDVFNIILTEFWPYDLMNGESNKQTKEMYNLMNTIKWAFIGGTCFYAAVFLIPPLFITNRLPYPVAYPFDWTATPWYHIVYFTQAFSHLITVSFIAPAADYMALGILLNISSQYCILQEYIEIFNTPEMYATNKRLREIMNDGLENKYTDERREYFVRFVRHHQLILR</sequence>
<name>A0ABM5K5J4_DIAVI</name>
<evidence type="ECO:0000256" key="5">
    <source>
        <dbReference type="ARBA" id="ARBA00022725"/>
    </source>
</evidence>
<keyword evidence="5" id="KW-0552">Olfaction</keyword>
<evidence type="ECO:0000256" key="10">
    <source>
        <dbReference type="SAM" id="Phobius"/>
    </source>
</evidence>
<evidence type="ECO:0000313" key="12">
    <source>
        <dbReference type="Proteomes" id="UP001652700"/>
    </source>
</evidence>
<evidence type="ECO:0000256" key="1">
    <source>
        <dbReference type="ARBA" id="ARBA00004651"/>
    </source>
</evidence>
<dbReference type="RefSeq" id="XP_050505458.1">
    <property type="nucleotide sequence ID" value="XM_050649501.1"/>
</dbReference>
<keyword evidence="12" id="KW-1185">Reference proteome</keyword>
<keyword evidence="3" id="KW-0716">Sensory transduction</keyword>
<evidence type="ECO:0000256" key="9">
    <source>
        <dbReference type="ARBA" id="ARBA00023224"/>
    </source>
</evidence>
<protein>
    <submittedName>
        <fullName evidence="11">Uncharacterized protein</fullName>
    </submittedName>
</protein>
<keyword evidence="6 10" id="KW-1133">Transmembrane helix</keyword>
<reference evidence="11" key="1">
    <citation type="submission" date="2025-05" db="UniProtKB">
        <authorList>
            <consortium name="EnsemblMetazoa"/>
        </authorList>
    </citation>
    <scope>IDENTIFICATION</scope>
</reference>
<evidence type="ECO:0000256" key="6">
    <source>
        <dbReference type="ARBA" id="ARBA00022989"/>
    </source>
</evidence>
<keyword evidence="2" id="KW-1003">Cell membrane</keyword>
<dbReference type="PANTHER" id="PTHR21137:SF35">
    <property type="entry name" value="ODORANT RECEPTOR 19A-RELATED"/>
    <property type="match status" value="1"/>
</dbReference>
<dbReference type="PANTHER" id="PTHR21137">
    <property type="entry name" value="ODORANT RECEPTOR"/>
    <property type="match status" value="1"/>
</dbReference>
<keyword evidence="7 10" id="KW-0472">Membrane</keyword>
<organism evidence="11 12">
    <name type="scientific">Diabrotica virgifera virgifera</name>
    <name type="common">western corn rootworm</name>
    <dbReference type="NCBI Taxonomy" id="50390"/>
    <lineage>
        <taxon>Eukaryota</taxon>
        <taxon>Metazoa</taxon>
        <taxon>Ecdysozoa</taxon>
        <taxon>Arthropoda</taxon>
        <taxon>Hexapoda</taxon>
        <taxon>Insecta</taxon>
        <taxon>Pterygota</taxon>
        <taxon>Neoptera</taxon>
        <taxon>Endopterygota</taxon>
        <taxon>Coleoptera</taxon>
        <taxon>Polyphaga</taxon>
        <taxon>Cucujiformia</taxon>
        <taxon>Chrysomeloidea</taxon>
        <taxon>Chrysomelidae</taxon>
        <taxon>Galerucinae</taxon>
        <taxon>Diabroticina</taxon>
        <taxon>Diabroticites</taxon>
        <taxon>Diabrotica</taxon>
    </lineage>
</organism>
<keyword evidence="9" id="KW-0807">Transducer</keyword>
<dbReference type="GeneID" id="114328902"/>
<proteinExistence type="predicted"/>
<keyword evidence="4 10" id="KW-0812">Transmembrane</keyword>
<keyword evidence="8" id="KW-0675">Receptor</keyword>
<feature type="transmembrane region" description="Helical" evidence="10">
    <location>
        <begin position="136"/>
        <end position="156"/>
    </location>
</feature>
<evidence type="ECO:0000256" key="8">
    <source>
        <dbReference type="ARBA" id="ARBA00023170"/>
    </source>
</evidence>
<dbReference type="Proteomes" id="UP001652700">
    <property type="component" value="Unplaced"/>
</dbReference>